<dbReference type="CDD" id="cd16927">
    <property type="entry name" value="HATPase_Hsp90-like"/>
    <property type="match status" value="1"/>
</dbReference>
<reference evidence="7" key="1">
    <citation type="journal article" date="2023" name="Commun. Biol.">
        <title>Genome analysis of Parmales, the sister group of diatoms, reveals the evolutionary specialization of diatoms from phago-mixotrophs to photoautotrophs.</title>
        <authorList>
            <person name="Ban H."/>
            <person name="Sato S."/>
            <person name="Yoshikawa S."/>
            <person name="Yamada K."/>
            <person name="Nakamura Y."/>
            <person name="Ichinomiya M."/>
            <person name="Sato N."/>
            <person name="Blanc-Mathieu R."/>
            <person name="Endo H."/>
            <person name="Kuwata A."/>
            <person name="Ogata H."/>
        </authorList>
    </citation>
    <scope>NUCLEOTIDE SEQUENCE [LARGE SCALE GENOMIC DNA]</scope>
    <source>
        <strain evidence="7">NIES 3700</strain>
    </source>
</reference>
<dbReference type="InterPro" id="IPR001404">
    <property type="entry name" value="Hsp90_fam"/>
</dbReference>
<feature type="binding site" evidence="5">
    <location>
        <position position="129"/>
    </location>
    <ligand>
        <name>ATP</name>
        <dbReference type="ChEBI" id="CHEBI:30616"/>
    </ligand>
</feature>
<dbReference type="Gene3D" id="3.30.565.10">
    <property type="entry name" value="Histidine kinase-like ATPase, C-terminal domain"/>
    <property type="match status" value="1"/>
</dbReference>
<proteinExistence type="inferred from homology"/>
<evidence type="ECO:0000256" key="1">
    <source>
        <dbReference type="ARBA" id="ARBA00008239"/>
    </source>
</evidence>
<dbReference type="SUPFAM" id="SSF110942">
    <property type="entry name" value="HSP90 C-terminal domain"/>
    <property type="match status" value="1"/>
</dbReference>
<sequence>MLRITTSAARTVRAFRPLARRRSSSLSRPSFTALSLPTNKPLHTPYRSFSAAPESKSFKAETRSLLEIVTNSIYTTKQIFLRELVSNCSDSLSKLQHVTATESLSDFTESELRIDIDINKDSKTLTIKDNGIGMTAGDLESNLGTIAKSGSADFKENAADSGDVIGKFGVGFYSAFMVGDHVTVKSRSVKSDDSAVGGTWSSDGGGEFYVTEDGLESNGCEVKIKLKEGEEEYLEESRIKSVLKEYSNFINYPIYLNGEKVNTQKALWTEMPSEVKAEEHEKFYQYISNGFDKPLHTLHYRADAPLDIKTLLYIPSYHTEKYGMGRMSAGVNLYCRKVLIEKESDVLPEWLRFVKGVVDCEDLPLNIGRESSSDNLVKNKLKEAVKRRVVSELEKIKKKGGEKWETFWNEYGSFLKEGVCQDYSSQAKLSKMLMWESSKDGGELVNFDDYISRCAPEQKEIFYLTAPNREAADASPYKEGRDEEVIYVFSAIDDFVMANLGEYEGRKIVSLEKSGGEEEAAEGGEEMIAWVKQVLGDSKVSKVEKTSRLKTTPAIITDHESGAMRRMMKMVDTQGGATGTMNDDLPPLSLKVNVDHPILVGAKEVGGEIGDKVIEQVFENAILGAGLREDSRVGVDRVNWLLEKLVETEKK</sequence>
<dbReference type="InterPro" id="IPR020575">
    <property type="entry name" value="Hsp90_N"/>
</dbReference>
<dbReference type="GO" id="GO:0016887">
    <property type="term" value="F:ATP hydrolysis activity"/>
    <property type="evidence" value="ECO:0007669"/>
    <property type="project" value="InterPro"/>
</dbReference>
<dbReference type="PANTHER" id="PTHR11528">
    <property type="entry name" value="HEAT SHOCK PROTEIN 90 FAMILY MEMBER"/>
    <property type="match status" value="1"/>
</dbReference>
<feature type="binding site" evidence="5">
    <location>
        <position position="134"/>
    </location>
    <ligand>
        <name>ATP</name>
        <dbReference type="ChEBI" id="CHEBI:30616"/>
    </ligand>
</feature>
<keyword evidence="3 5" id="KW-0067">ATP-binding</keyword>
<dbReference type="PIRSF" id="PIRSF002583">
    <property type="entry name" value="Hsp90"/>
    <property type="match status" value="1"/>
</dbReference>
<dbReference type="GO" id="GO:0051082">
    <property type="term" value="F:unfolded protein binding"/>
    <property type="evidence" value="ECO:0007669"/>
    <property type="project" value="InterPro"/>
</dbReference>
<dbReference type="OrthoDB" id="28737at2759"/>
<dbReference type="NCBIfam" id="NF003555">
    <property type="entry name" value="PRK05218.1"/>
    <property type="match status" value="1"/>
</dbReference>
<dbReference type="PRINTS" id="PR00775">
    <property type="entry name" value="HEATSHOCK90"/>
</dbReference>
<keyword evidence="7" id="KW-1185">Reference proteome</keyword>
<accession>A0A9W6ZGL3</accession>
<comment type="similarity">
    <text evidence="1">Belongs to the heat shock protein 90 family.</text>
</comment>
<dbReference type="AlphaFoldDB" id="A0A9W6ZGL3"/>
<feature type="binding site" evidence="5">
    <location>
        <position position="369"/>
    </location>
    <ligand>
        <name>ATP</name>
        <dbReference type="ChEBI" id="CHEBI:30616"/>
    </ligand>
</feature>
<dbReference type="SUPFAM" id="SSF55874">
    <property type="entry name" value="ATPase domain of HSP90 chaperone/DNA topoisomerase II/histidine kinase"/>
    <property type="match status" value="1"/>
</dbReference>
<feature type="binding site" evidence="5">
    <location>
        <position position="87"/>
    </location>
    <ligand>
        <name>ATP</name>
        <dbReference type="ChEBI" id="CHEBI:30616"/>
    </ligand>
</feature>
<evidence type="ECO:0000313" key="6">
    <source>
        <dbReference type="EMBL" id="GMH51776.1"/>
    </source>
</evidence>
<comment type="caution">
    <text evidence="6">The sequence shown here is derived from an EMBL/GenBank/DDBJ whole genome shotgun (WGS) entry which is preliminary data.</text>
</comment>
<dbReference type="InterPro" id="IPR036890">
    <property type="entry name" value="HATPase_C_sf"/>
</dbReference>
<keyword evidence="2 5" id="KW-0547">Nucleotide-binding</keyword>
<name>A0A9W6ZGL3_9STRA</name>
<evidence type="ECO:0000256" key="2">
    <source>
        <dbReference type="ARBA" id="ARBA00022741"/>
    </source>
</evidence>
<evidence type="ECO:0008006" key="8">
    <source>
        <dbReference type="Google" id="ProtNLM"/>
    </source>
</evidence>
<organism evidence="6 7">
    <name type="scientific">Triparma laevis f. longispina</name>
    <dbReference type="NCBI Taxonomy" id="1714387"/>
    <lineage>
        <taxon>Eukaryota</taxon>
        <taxon>Sar</taxon>
        <taxon>Stramenopiles</taxon>
        <taxon>Ochrophyta</taxon>
        <taxon>Bolidophyceae</taxon>
        <taxon>Parmales</taxon>
        <taxon>Triparmaceae</taxon>
        <taxon>Triparma</taxon>
    </lineage>
</organism>
<keyword evidence="4" id="KW-0143">Chaperone</keyword>
<dbReference type="HAMAP" id="MF_00505">
    <property type="entry name" value="HSP90"/>
    <property type="match status" value="1"/>
</dbReference>
<dbReference type="Gene3D" id="3.40.50.11260">
    <property type="match status" value="1"/>
</dbReference>
<evidence type="ECO:0000313" key="7">
    <source>
        <dbReference type="Proteomes" id="UP001165122"/>
    </source>
</evidence>
<dbReference type="Pfam" id="PF13589">
    <property type="entry name" value="HATPase_c_3"/>
    <property type="match status" value="1"/>
</dbReference>
<dbReference type="InterPro" id="IPR037196">
    <property type="entry name" value="HSP90_C"/>
</dbReference>
<dbReference type="Proteomes" id="UP001165122">
    <property type="component" value="Unassembled WGS sequence"/>
</dbReference>
<dbReference type="GO" id="GO:0140662">
    <property type="term" value="F:ATP-dependent protein folding chaperone"/>
    <property type="evidence" value="ECO:0007669"/>
    <property type="project" value="InterPro"/>
</dbReference>
<feature type="binding site" evidence="5">
    <location>
        <position position="142"/>
    </location>
    <ligand>
        <name>ATP</name>
        <dbReference type="ChEBI" id="CHEBI:30616"/>
    </ligand>
</feature>
<feature type="binding site" evidence="5">
    <location>
        <position position="83"/>
    </location>
    <ligand>
        <name>ATP</name>
        <dbReference type="ChEBI" id="CHEBI:30616"/>
    </ligand>
</feature>
<dbReference type="Gene3D" id="3.30.230.80">
    <property type="match status" value="1"/>
</dbReference>
<dbReference type="EMBL" id="BRXW01000409">
    <property type="protein sequence ID" value="GMH51776.1"/>
    <property type="molecule type" value="Genomic_DNA"/>
</dbReference>
<dbReference type="InterPro" id="IPR020568">
    <property type="entry name" value="Ribosomal_Su5_D2-typ_SF"/>
</dbReference>
<dbReference type="SUPFAM" id="SSF54211">
    <property type="entry name" value="Ribosomal protein S5 domain 2-like"/>
    <property type="match status" value="1"/>
</dbReference>
<evidence type="ECO:0000256" key="3">
    <source>
        <dbReference type="ARBA" id="ARBA00022840"/>
    </source>
</evidence>
<dbReference type="Pfam" id="PF00183">
    <property type="entry name" value="HSP90"/>
    <property type="match status" value="1"/>
</dbReference>
<feature type="binding site" evidence="5">
    <location>
        <begin position="149"/>
        <end position="150"/>
    </location>
    <ligand>
        <name>ATP</name>
        <dbReference type="ChEBI" id="CHEBI:30616"/>
    </ligand>
</feature>
<evidence type="ECO:0000256" key="4">
    <source>
        <dbReference type="ARBA" id="ARBA00023186"/>
    </source>
</evidence>
<feature type="binding site" evidence="5">
    <location>
        <position position="148"/>
    </location>
    <ligand>
        <name>ATP</name>
        <dbReference type="ChEBI" id="CHEBI:30616"/>
    </ligand>
</feature>
<dbReference type="Gene3D" id="1.20.120.790">
    <property type="entry name" value="Heat shock protein 90, C-terminal domain"/>
    <property type="match status" value="1"/>
</dbReference>
<gene>
    <name evidence="6" type="ORF">TrLO_g990</name>
</gene>
<dbReference type="FunFam" id="3.30.230.80:FF:000004">
    <property type="entry name" value="Heat shock protein 75 kDa"/>
    <property type="match status" value="1"/>
</dbReference>
<evidence type="ECO:0000256" key="5">
    <source>
        <dbReference type="PIRSR" id="PIRSR002583-1"/>
    </source>
</evidence>
<dbReference type="GO" id="GO:0005524">
    <property type="term" value="F:ATP binding"/>
    <property type="evidence" value="ECO:0007669"/>
    <property type="project" value="UniProtKB-KW"/>
</dbReference>
<protein>
    <recommendedName>
        <fullName evidence="8">Heat shock protein 90</fullName>
    </recommendedName>
</protein>